<dbReference type="RefSeq" id="WP_132013510.1">
    <property type="nucleotide sequence ID" value="NZ_SLUN01000006.1"/>
</dbReference>
<dbReference type="SUPFAM" id="SSF47188">
    <property type="entry name" value="Hemerythrin-like"/>
    <property type="match status" value="1"/>
</dbReference>
<dbReference type="PANTHER" id="PTHR37164">
    <property type="entry name" value="BACTERIOHEMERYTHRIN"/>
    <property type="match status" value="1"/>
</dbReference>
<evidence type="ECO:0000256" key="3">
    <source>
        <dbReference type="ARBA" id="ARBA00023004"/>
    </source>
</evidence>
<dbReference type="EMBL" id="SLUN01000006">
    <property type="protein sequence ID" value="TCL72297.1"/>
    <property type="molecule type" value="Genomic_DNA"/>
</dbReference>
<evidence type="ECO:0000313" key="6">
    <source>
        <dbReference type="Proteomes" id="UP000295008"/>
    </source>
</evidence>
<keyword evidence="3" id="KW-0408">Iron</keyword>
<dbReference type="CDD" id="cd12107">
    <property type="entry name" value="Hemerythrin"/>
    <property type="match status" value="1"/>
</dbReference>
<protein>
    <submittedName>
        <fullName evidence="5">Hemerythrin</fullName>
    </submittedName>
</protein>
<evidence type="ECO:0000256" key="2">
    <source>
        <dbReference type="ARBA" id="ARBA00022723"/>
    </source>
</evidence>
<dbReference type="GO" id="GO:0046872">
    <property type="term" value="F:metal ion binding"/>
    <property type="evidence" value="ECO:0007669"/>
    <property type="project" value="UniProtKB-KW"/>
</dbReference>
<accession>A0A4V2QFK3</accession>
<keyword evidence="2" id="KW-0479">Metal-binding</keyword>
<dbReference type="Pfam" id="PF01814">
    <property type="entry name" value="Hemerythrin"/>
    <property type="match status" value="1"/>
</dbReference>
<dbReference type="InterPro" id="IPR012827">
    <property type="entry name" value="Hemerythrin_metal-bd"/>
</dbReference>
<dbReference type="InterPro" id="IPR035938">
    <property type="entry name" value="Hemerythrin-like_sf"/>
</dbReference>
<evidence type="ECO:0000259" key="4">
    <source>
        <dbReference type="Pfam" id="PF01814"/>
    </source>
</evidence>
<sequence>MAIFWHPDLVRMGIEAVDRHQLQFLRNLNTLHDAYLRQTRSVQILASLIFLERYSAASFRDEEVILRQYSFPEITRHQAEHAALVRDIREFKLMLLRDGATAQLAWRVQARLCRWLVEHIFFTHRQMARLIPGRGDWSFKHGTL</sequence>
<dbReference type="PANTHER" id="PTHR37164:SF1">
    <property type="entry name" value="BACTERIOHEMERYTHRIN"/>
    <property type="match status" value="1"/>
</dbReference>
<dbReference type="InterPro" id="IPR012312">
    <property type="entry name" value="Hemerythrin-like"/>
</dbReference>
<keyword evidence="6" id="KW-1185">Reference proteome</keyword>
<comment type="similarity">
    <text evidence="1">Belongs to the hemerythrin family.</text>
</comment>
<name>A0A4V2QFK3_HYDET</name>
<dbReference type="AlphaFoldDB" id="A0A4V2QFK3"/>
<feature type="domain" description="Hemerythrin-like" evidence="4">
    <location>
        <begin position="13"/>
        <end position="128"/>
    </location>
</feature>
<evidence type="ECO:0000313" key="5">
    <source>
        <dbReference type="EMBL" id="TCL72297.1"/>
    </source>
</evidence>
<evidence type="ECO:0000256" key="1">
    <source>
        <dbReference type="ARBA" id="ARBA00010587"/>
    </source>
</evidence>
<dbReference type="NCBIfam" id="TIGR02481">
    <property type="entry name" value="hemeryth_dom"/>
    <property type="match status" value="1"/>
</dbReference>
<comment type="caution">
    <text evidence="5">The sequence shown here is derived from an EMBL/GenBank/DDBJ whole genome shotgun (WGS) entry which is preliminary data.</text>
</comment>
<dbReference type="InterPro" id="IPR050669">
    <property type="entry name" value="Hemerythrin"/>
</dbReference>
<reference evidence="5 6" key="1">
    <citation type="submission" date="2019-03" db="EMBL/GenBank/DDBJ databases">
        <title>Genomic Encyclopedia of Type Strains, Phase IV (KMG-IV): sequencing the most valuable type-strain genomes for metagenomic binning, comparative biology and taxonomic classification.</title>
        <authorList>
            <person name="Goeker M."/>
        </authorList>
    </citation>
    <scope>NUCLEOTIDE SEQUENCE [LARGE SCALE GENOMIC DNA]</scope>
    <source>
        <strain evidence="5 6">LX-B</strain>
    </source>
</reference>
<dbReference type="OrthoDB" id="9797092at2"/>
<gene>
    <name evidence="5" type="ORF">EDC14_10065</name>
</gene>
<dbReference type="Gene3D" id="1.20.120.50">
    <property type="entry name" value="Hemerythrin-like"/>
    <property type="match status" value="1"/>
</dbReference>
<dbReference type="Proteomes" id="UP000295008">
    <property type="component" value="Unassembled WGS sequence"/>
</dbReference>
<organism evidence="5 6">
    <name type="scientific">Hydrogenispora ethanolica</name>
    <dbReference type="NCBI Taxonomy" id="1082276"/>
    <lineage>
        <taxon>Bacteria</taxon>
        <taxon>Bacillati</taxon>
        <taxon>Bacillota</taxon>
        <taxon>Hydrogenispora</taxon>
    </lineage>
</organism>
<proteinExistence type="inferred from homology"/>